<dbReference type="InterPro" id="IPR011767">
    <property type="entry name" value="GLR_AS"/>
</dbReference>
<dbReference type="PROSITE" id="PS51354">
    <property type="entry name" value="GLUTAREDOXIN_2"/>
    <property type="match status" value="1"/>
</dbReference>
<reference evidence="2" key="1">
    <citation type="journal article" date="2020" name="mSystems">
        <title>Genome- and Community-Level Interaction Insights into Carbon Utilization and Element Cycling Functions of Hydrothermarchaeota in Hydrothermal Sediment.</title>
        <authorList>
            <person name="Zhou Z."/>
            <person name="Liu Y."/>
            <person name="Xu W."/>
            <person name="Pan J."/>
            <person name="Luo Z.H."/>
            <person name="Li M."/>
        </authorList>
    </citation>
    <scope>NUCLEOTIDE SEQUENCE [LARGE SCALE GENOMIC DNA]</scope>
    <source>
        <strain evidence="2">HyVt-102</strain>
    </source>
</reference>
<dbReference type="CDD" id="cd02973">
    <property type="entry name" value="TRX_GRX_like"/>
    <property type="match status" value="1"/>
</dbReference>
<sequence>MGLLREEDRKYLIDEFSKHIKNPVKIIHFTSESNECMYCKETMEILKEVEELHDLITLYIYNFDTDKDMVEKYGIEMFPATVIEGEKDYGIKFYGIPAGYEFSSLIEDIMDVGEGKPDLKEETINTLKDINKPVHLKVFVTTSCPYCPTAVRIAHKFAMANENIKGDMIEANEFPELSQRYNVYAVPRVVINEDRYFEGALPENQFLNEILEALKEG</sequence>
<comment type="caution">
    <text evidence="2">The sequence shown here is derived from an EMBL/GenBank/DDBJ whole genome shotgun (WGS) entry which is preliminary data.</text>
</comment>
<protein>
    <submittedName>
        <fullName evidence="2">Glutaredoxin</fullName>
    </submittedName>
</protein>
<dbReference type="EMBL" id="DQWE01000167">
    <property type="protein sequence ID" value="HDI82840.1"/>
    <property type="molecule type" value="Genomic_DNA"/>
</dbReference>
<dbReference type="PANTHER" id="PTHR37170">
    <property type="entry name" value="GLUTAREDOXIN-RELATED"/>
    <property type="match status" value="1"/>
</dbReference>
<dbReference type="SUPFAM" id="SSF52833">
    <property type="entry name" value="Thioredoxin-like"/>
    <property type="match status" value="2"/>
</dbReference>
<evidence type="ECO:0000313" key="2">
    <source>
        <dbReference type="EMBL" id="HDI82840.1"/>
    </source>
</evidence>
<name>A0A7C0Z9G7_UNCW3</name>
<dbReference type="Pfam" id="PF13192">
    <property type="entry name" value="Thioredoxin_3"/>
    <property type="match status" value="2"/>
</dbReference>
<dbReference type="PANTHER" id="PTHR37170:SF1">
    <property type="entry name" value="GLUTAREDOXIN-LIKE PROTEIN"/>
    <property type="match status" value="1"/>
</dbReference>
<accession>A0A7C0Z9G7</accession>
<dbReference type="InterPro" id="IPR036249">
    <property type="entry name" value="Thioredoxin-like_sf"/>
</dbReference>
<dbReference type="CDD" id="cd02975">
    <property type="entry name" value="PfPDO_like_N"/>
    <property type="match status" value="1"/>
</dbReference>
<dbReference type="Proteomes" id="UP000885847">
    <property type="component" value="Unassembled WGS sequence"/>
</dbReference>
<feature type="domain" description="Thioredoxin-like fold" evidence="1">
    <location>
        <begin position="33"/>
        <end position="103"/>
    </location>
</feature>
<dbReference type="InterPro" id="IPR011903">
    <property type="entry name" value="TON_0319-like"/>
</dbReference>
<evidence type="ECO:0000259" key="1">
    <source>
        <dbReference type="Pfam" id="PF13192"/>
    </source>
</evidence>
<gene>
    <name evidence="2" type="ORF">ENF18_03495</name>
</gene>
<dbReference type="InterPro" id="IPR012336">
    <property type="entry name" value="Thioredoxin-like_fold"/>
</dbReference>
<proteinExistence type="predicted"/>
<dbReference type="NCBIfam" id="TIGR02187">
    <property type="entry name" value="PDO_seleno_TRX"/>
    <property type="match status" value="1"/>
</dbReference>
<dbReference type="Gene3D" id="3.40.30.10">
    <property type="entry name" value="Glutaredoxin"/>
    <property type="match status" value="2"/>
</dbReference>
<organism evidence="2">
    <name type="scientific">candidate division WOR-3 bacterium</name>
    <dbReference type="NCBI Taxonomy" id="2052148"/>
    <lineage>
        <taxon>Bacteria</taxon>
        <taxon>Bacteria division WOR-3</taxon>
    </lineage>
</organism>
<feature type="domain" description="Thioredoxin-like fold" evidence="1">
    <location>
        <begin position="135"/>
        <end position="212"/>
    </location>
</feature>
<dbReference type="AlphaFoldDB" id="A0A7C0Z9G7"/>
<dbReference type="PROSITE" id="PS00195">
    <property type="entry name" value="GLUTAREDOXIN_1"/>
    <property type="match status" value="1"/>
</dbReference>